<evidence type="ECO:0000313" key="6">
    <source>
        <dbReference type="EMBL" id="CAL1290556.1"/>
    </source>
</evidence>
<evidence type="ECO:0000256" key="2">
    <source>
        <dbReference type="ARBA" id="ARBA00022729"/>
    </source>
</evidence>
<evidence type="ECO:0000313" key="7">
    <source>
        <dbReference type="Proteomes" id="UP001497382"/>
    </source>
</evidence>
<evidence type="ECO:0000256" key="3">
    <source>
        <dbReference type="ARBA" id="ARBA00022900"/>
    </source>
</evidence>
<keyword evidence="2" id="KW-0732">Signal</keyword>
<name>A0AAV2B3W1_9ARAC</name>
<evidence type="ECO:0000259" key="5">
    <source>
        <dbReference type="PROSITE" id="PS50279"/>
    </source>
</evidence>
<dbReference type="EMBL" id="CAXIEN010000266">
    <property type="protein sequence ID" value="CAL1290556.1"/>
    <property type="molecule type" value="Genomic_DNA"/>
</dbReference>
<feature type="domain" description="BPTI/Kunitz inhibitor" evidence="5">
    <location>
        <begin position="94"/>
        <end position="144"/>
    </location>
</feature>
<gene>
    <name evidence="6" type="ORF">LARSCL_LOCUS16558</name>
</gene>
<keyword evidence="7" id="KW-1185">Reference proteome</keyword>
<protein>
    <recommendedName>
        <fullName evidence="5">BPTI/Kunitz inhibitor domain-containing protein</fullName>
    </recommendedName>
</protein>
<dbReference type="InterPro" id="IPR050098">
    <property type="entry name" value="TFPI/VKTCI-like"/>
</dbReference>
<dbReference type="InterPro" id="IPR002223">
    <property type="entry name" value="Kunitz_BPTI"/>
</dbReference>
<organism evidence="6 7">
    <name type="scientific">Larinioides sclopetarius</name>
    <dbReference type="NCBI Taxonomy" id="280406"/>
    <lineage>
        <taxon>Eukaryota</taxon>
        <taxon>Metazoa</taxon>
        <taxon>Ecdysozoa</taxon>
        <taxon>Arthropoda</taxon>
        <taxon>Chelicerata</taxon>
        <taxon>Arachnida</taxon>
        <taxon>Araneae</taxon>
        <taxon>Araneomorphae</taxon>
        <taxon>Entelegynae</taxon>
        <taxon>Araneoidea</taxon>
        <taxon>Araneidae</taxon>
        <taxon>Larinioides</taxon>
    </lineage>
</organism>
<dbReference type="GO" id="GO:0004867">
    <property type="term" value="F:serine-type endopeptidase inhibitor activity"/>
    <property type="evidence" value="ECO:0007669"/>
    <property type="project" value="UniProtKB-KW"/>
</dbReference>
<reference evidence="6 7" key="1">
    <citation type="submission" date="2024-04" db="EMBL/GenBank/DDBJ databases">
        <authorList>
            <person name="Rising A."/>
            <person name="Reimegard J."/>
            <person name="Sonavane S."/>
            <person name="Akerstrom W."/>
            <person name="Nylinder S."/>
            <person name="Hedman E."/>
            <person name="Kallberg Y."/>
        </authorList>
    </citation>
    <scope>NUCLEOTIDE SEQUENCE [LARGE SCALE GENOMIC DNA]</scope>
</reference>
<comment type="caution">
    <text evidence="6">The sequence shown here is derived from an EMBL/GenBank/DDBJ whole genome shotgun (WGS) entry which is preliminary data.</text>
</comment>
<dbReference type="CDD" id="cd22593">
    <property type="entry name" value="Kunitz_conkunitzin"/>
    <property type="match status" value="1"/>
</dbReference>
<proteinExistence type="predicted"/>
<keyword evidence="3" id="KW-0722">Serine protease inhibitor</keyword>
<dbReference type="PROSITE" id="PS50279">
    <property type="entry name" value="BPTI_KUNITZ_2"/>
    <property type="match status" value="2"/>
</dbReference>
<dbReference type="GO" id="GO:0005615">
    <property type="term" value="C:extracellular space"/>
    <property type="evidence" value="ECO:0007669"/>
    <property type="project" value="TreeGrafter"/>
</dbReference>
<feature type="domain" description="BPTI/Kunitz inhibitor" evidence="5">
    <location>
        <begin position="36"/>
        <end position="86"/>
    </location>
</feature>
<dbReference type="PANTHER" id="PTHR10083">
    <property type="entry name" value="KUNITZ-TYPE PROTEASE INHIBITOR-RELATED"/>
    <property type="match status" value="1"/>
</dbReference>
<dbReference type="InterPro" id="IPR036880">
    <property type="entry name" value="Kunitz_BPTI_sf"/>
</dbReference>
<evidence type="ECO:0000256" key="1">
    <source>
        <dbReference type="ARBA" id="ARBA00022690"/>
    </source>
</evidence>
<keyword evidence="1" id="KW-0646">Protease inhibitor</keyword>
<dbReference type="PANTHER" id="PTHR10083:SF374">
    <property type="entry name" value="BPTI_KUNITZ INHIBITOR DOMAIN-CONTAINING PROTEIN"/>
    <property type="match status" value="1"/>
</dbReference>
<dbReference type="SMART" id="SM00131">
    <property type="entry name" value="KU"/>
    <property type="match status" value="2"/>
</dbReference>
<dbReference type="Proteomes" id="UP001497382">
    <property type="component" value="Unassembled WGS sequence"/>
</dbReference>
<dbReference type="InterPro" id="IPR020901">
    <property type="entry name" value="Prtase_inh_Kunz-CS"/>
</dbReference>
<sequence length="145" mass="16712">MANSSESPKKCVNEGYLNYFQNIKYVFYALKNIAPCREELDHGYGTGWSTRYYYDQYEKKCKKFTYGGSGGNLNNFVSKIACEKECLVFKDAVCITMPSQGPCKEYEMKYAFDVRTYNCRLFLFGGCLPSSNTFSTLQKCKEMCE</sequence>
<dbReference type="Pfam" id="PF00014">
    <property type="entry name" value="Kunitz_BPTI"/>
    <property type="match status" value="2"/>
</dbReference>
<accession>A0AAV2B3W1</accession>
<evidence type="ECO:0000256" key="4">
    <source>
        <dbReference type="ARBA" id="ARBA00023157"/>
    </source>
</evidence>
<dbReference type="SUPFAM" id="SSF57362">
    <property type="entry name" value="BPTI-like"/>
    <property type="match status" value="2"/>
</dbReference>
<dbReference type="AlphaFoldDB" id="A0AAV2B3W1"/>
<dbReference type="Gene3D" id="4.10.410.10">
    <property type="entry name" value="Pancreatic trypsin inhibitor Kunitz domain"/>
    <property type="match status" value="2"/>
</dbReference>
<keyword evidence="4" id="KW-1015">Disulfide bond</keyword>
<dbReference type="PROSITE" id="PS00280">
    <property type="entry name" value="BPTI_KUNITZ_1"/>
    <property type="match status" value="1"/>
</dbReference>